<dbReference type="InterPro" id="IPR050640">
    <property type="entry name" value="Bact_2-comp_sensor_kinase"/>
</dbReference>
<dbReference type="Pfam" id="PF02518">
    <property type="entry name" value="HATPase_c"/>
    <property type="match status" value="1"/>
</dbReference>
<protein>
    <submittedName>
        <fullName evidence="3">Histidine kinase-, DNA gyrase B-, and HSP90-like ATPase</fullName>
    </submittedName>
</protein>
<dbReference type="InterPro" id="IPR010559">
    <property type="entry name" value="Sig_transdc_His_kin_internal"/>
</dbReference>
<dbReference type="Gene3D" id="3.30.565.10">
    <property type="entry name" value="Histidine kinase-like ATPase, C-terminal domain"/>
    <property type="match status" value="1"/>
</dbReference>
<evidence type="ECO:0000259" key="2">
    <source>
        <dbReference type="SMART" id="SM00387"/>
    </source>
</evidence>
<proteinExistence type="predicted"/>
<feature type="transmembrane region" description="Helical" evidence="1">
    <location>
        <begin position="66"/>
        <end position="90"/>
    </location>
</feature>
<dbReference type="EMBL" id="FUWY01000001">
    <property type="protein sequence ID" value="SJZ40205.1"/>
    <property type="molecule type" value="Genomic_DNA"/>
</dbReference>
<dbReference type="Proteomes" id="UP000243297">
    <property type="component" value="Unassembled WGS sequence"/>
</dbReference>
<dbReference type="Pfam" id="PF06580">
    <property type="entry name" value="His_kinase"/>
    <property type="match status" value="1"/>
</dbReference>
<dbReference type="STRING" id="118967.SAMN02745191_0478"/>
<evidence type="ECO:0000313" key="4">
    <source>
        <dbReference type="Proteomes" id="UP000243297"/>
    </source>
</evidence>
<feature type="transmembrane region" description="Helical" evidence="1">
    <location>
        <begin position="110"/>
        <end position="133"/>
    </location>
</feature>
<dbReference type="AlphaFoldDB" id="A0A1T4KCZ6"/>
<dbReference type="OrthoDB" id="9809908at2"/>
<feature type="domain" description="Histidine kinase/HSP90-like ATPase" evidence="2">
    <location>
        <begin position="325"/>
        <end position="427"/>
    </location>
</feature>
<dbReference type="PANTHER" id="PTHR34220:SF7">
    <property type="entry name" value="SENSOR HISTIDINE KINASE YPDA"/>
    <property type="match status" value="1"/>
</dbReference>
<keyword evidence="3" id="KW-0808">Transferase</keyword>
<organism evidence="3 4">
    <name type="scientific">Anaerorhabdus furcosa</name>
    <dbReference type="NCBI Taxonomy" id="118967"/>
    <lineage>
        <taxon>Bacteria</taxon>
        <taxon>Bacillati</taxon>
        <taxon>Bacillota</taxon>
        <taxon>Erysipelotrichia</taxon>
        <taxon>Erysipelotrichales</taxon>
        <taxon>Erysipelotrichaceae</taxon>
        <taxon>Anaerorhabdus</taxon>
    </lineage>
</organism>
<feature type="transmembrane region" description="Helical" evidence="1">
    <location>
        <begin position="178"/>
        <end position="195"/>
    </location>
</feature>
<dbReference type="SMART" id="SM00387">
    <property type="entry name" value="HATPase_c"/>
    <property type="match status" value="1"/>
</dbReference>
<evidence type="ECO:0000313" key="3">
    <source>
        <dbReference type="EMBL" id="SJZ40205.1"/>
    </source>
</evidence>
<name>A0A1T4KCZ6_9FIRM</name>
<feature type="transmembrane region" description="Helical" evidence="1">
    <location>
        <begin position="201"/>
        <end position="218"/>
    </location>
</feature>
<gene>
    <name evidence="3" type="ORF">SAMN02745191_0478</name>
</gene>
<reference evidence="4" key="1">
    <citation type="submission" date="2017-02" db="EMBL/GenBank/DDBJ databases">
        <authorList>
            <person name="Varghese N."/>
            <person name="Submissions S."/>
        </authorList>
    </citation>
    <scope>NUCLEOTIDE SEQUENCE [LARGE SCALE GENOMIC DNA]</scope>
    <source>
        <strain evidence="4">ATCC 25662</strain>
    </source>
</reference>
<keyword evidence="1" id="KW-0812">Transmembrane</keyword>
<evidence type="ECO:0000256" key="1">
    <source>
        <dbReference type="SAM" id="Phobius"/>
    </source>
</evidence>
<dbReference type="PANTHER" id="PTHR34220">
    <property type="entry name" value="SENSOR HISTIDINE KINASE YPDA"/>
    <property type="match status" value="1"/>
</dbReference>
<dbReference type="GO" id="GO:0016020">
    <property type="term" value="C:membrane"/>
    <property type="evidence" value="ECO:0007669"/>
    <property type="project" value="InterPro"/>
</dbReference>
<accession>A0A1T4KCZ6</accession>
<dbReference type="SUPFAM" id="SSF55874">
    <property type="entry name" value="ATPase domain of HSP90 chaperone/DNA topoisomerase II/histidine kinase"/>
    <property type="match status" value="1"/>
</dbReference>
<keyword evidence="1" id="KW-1133">Transmembrane helix</keyword>
<dbReference type="GO" id="GO:0000155">
    <property type="term" value="F:phosphorelay sensor kinase activity"/>
    <property type="evidence" value="ECO:0007669"/>
    <property type="project" value="InterPro"/>
</dbReference>
<dbReference type="RefSeq" id="WP_078710914.1">
    <property type="nucleotide sequence ID" value="NZ_FUWY01000001.1"/>
</dbReference>
<feature type="transmembrane region" description="Helical" evidence="1">
    <location>
        <begin position="145"/>
        <end position="166"/>
    </location>
</feature>
<dbReference type="InterPro" id="IPR036890">
    <property type="entry name" value="HATPase_C_sf"/>
</dbReference>
<keyword evidence="1" id="KW-0472">Membrane</keyword>
<keyword evidence="4" id="KW-1185">Reference proteome</keyword>
<feature type="transmembrane region" description="Helical" evidence="1">
    <location>
        <begin position="6"/>
        <end position="26"/>
    </location>
</feature>
<sequence>MSTEAYISISLQVFGILVSIIIILFLRIFKIRKSYLDFLYTQFVMCNVLLQTCNVLSWLFDRKDDFASMLIAHISTFLMYALSYLLIGTFCRYFFTFLKEKNGVFGKEIIFARVTLIVSEVLVVLSLFTGIYYRIDAYNIYSRGNFYWLSGLMGILLVLAPTSALFKNWKRFSGNERFSFLLYISAPFIALIYTVVTGKAFPLHIVTTVVVIGIYVFIQSEQTQLYFEKELELEKTRSAMIIAQIQPHFLYNSLLSIKQLCDTEPKKAAVALEHFSYYLRGNLDSLSNTSLIEFEKEFEYVEDYLFLEKMRFEDRLQIEYNIQYEDFLIPTLTLQTIVENAVRHGVMKKKEGGTIRISVEKIKNQVCVSVEDTGVGYDVNQSLDDGQTHIGIRNVKQRILAECNGNVIIESKKGEGTKVKLYIPLKGN</sequence>
<keyword evidence="3" id="KW-0418">Kinase</keyword>
<dbReference type="InterPro" id="IPR003594">
    <property type="entry name" value="HATPase_dom"/>
</dbReference>